<dbReference type="AlphaFoldDB" id="A0A062VC29"/>
<comment type="caution">
    <text evidence="1">The sequence shown here is derived from an EMBL/GenBank/DDBJ whole genome shotgun (WGS) entry which is preliminary data.</text>
</comment>
<gene>
    <name evidence="1" type="ORF">ANME2D_00322</name>
</gene>
<sequence>MARYMDQHPMRPLTPEQLQKLQNAPTDEFGVKHHEIIYSEKDNKVWCVLDAPNREAIEKHHAKAKVKTDWIYEVESTRE</sequence>
<evidence type="ECO:0000313" key="2">
    <source>
        <dbReference type="Proteomes" id="UP000027153"/>
    </source>
</evidence>
<name>A0A062VC29_9EURY</name>
<protein>
    <recommendedName>
        <fullName evidence="3">DUF4242 domain-containing protein</fullName>
    </recommendedName>
</protein>
<evidence type="ECO:0008006" key="3">
    <source>
        <dbReference type="Google" id="ProtNLM"/>
    </source>
</evidence>
<dbReference type="RefSeq" id="WP_048088541.1">
    <property type="nucleotide sequence ID" value="NZ_JMIY01000001.1"/>
</dbReference>
<dbReference type="OrthoDB" id="8127at2157"/>
<dbReference type="Gene3D" id="3.30.70.3090">
    <property type="entry name" value="ORF SCO4226, nickel-binding ferredoxin-like monomer"/>
    <property type="match status" value="1"/>
</dbReference>
<dbReference type="InterPro" id="IPR042557">
    <property type="entry name" value="SCO4226"/>
</dbReference>
<evidence type="ECO:0000313" key="1">
    <source>
        <dbReference type="EMBL" id="KCZ73259.1"/>
    </source>
</evidence>
<dbReference type="Pfam" id="PF14026">
    <property type="entry name" value="SCO4226-like"/>
    <property type="match status" value="1"/>
</dbReference>
<proteinExistence type="predicted"/>
<dbReference type="InterPro" id="IPR025336">
    <property type="entry name" value="SCO4226-like"/>
</dbReference>
<reference evidence="1 2" key="1">
    <citation type="journal article" date="2013" name="Nature">
        <title>Anaerobic oxidation of methane coupled to nitrate reduction in a novel archaeal lineage.</title>
        <authorList>
            <person name="Haroon M.F."/>
            <person name="Hu S."/>
            <person name="Shi Y."/>
            <person name="Imelfort M."/>
            <person name="Keller J."/>
            <person name="Hugenholtz P."/>
            <person name="Yuan Z."/>
            <person name="Tyson G.W."/>
        </authorList>
    </citation>
    <scope>NUCLEOTIDE SEQUENCE [LARGE SCALE GENOMIC DNA]</scope>
    <source>
        <strain evidence="1 2">ANME-2d</strain>
    </source>
</reference>
<accession>A0A062VC29</accession>
<organism evidence="1 2">
    <name type="scientific">Candidatus Methanoperedens nitratireducens</name>
    <dbReference type="NCBI Taxonomy" id="1392998"/>
    <lineage>
        <taxon>Archaea</taxon>
        <taxon>Methanobacteriati</taxon>
        <taxon>Methanobacteriota</taxon>
        <taxon>Stenosarchaea group</taxon>
        <taxon>Methanomicrobia</taxon>
        <taxon>Methanosarcinales</taxon>
        <taxon>ANME-2 cluster</taxon>
        <taxon>Candidatus Methanoperedentaceae</taxon>
        <taxon>Candidatus Methanoperedens</taxon>
    </lineage>
</organism>
<dbReference type="Proteomes" id="UP000027153">
    <property type="component" value="Unassembled WGS sequence"/>
</dbReference>
<dbReference type="EMBL" id="JMIY01000001">
    <property type="protein sequence ID" value="KCZ73259.1"/>
    <property type="molecule type" value="Genomic_DNA"/>
</dbReference>
<keyword evidence="2" id="KW-1185">Reference proteome</keyword>